<evidence type="ECO:0000313" key="2">
    <source>
        <dbReference type="EMBL" id="VCW96481.1"/>
    </source>
</evidence>
<feature type="non-terminal residue" evidence="2">
    <location>
        <position position="126"/>
    </location>
</feature>
<reference evidence="2 3" key="1">
    <citation type="submission" date="2018-10" db="EMBL/GenBank/DDBJ databases">
        <authorList>
            <person name="Ekblom R."/>
            <person name="Jareborg N."/>
        </authorList>
    </citation>
    <scope>NUCLEOTIDE SEQUENCE [LARGE SCALE GENOMIC DNA]</scope>
    <source>
        <tissue evidence="2">Muscle</tissue>
    </source>
</reference>
<accession>A0A9X9LU89</accession>
<comment type="caution">
    <text evidence="2">The sequence shown here is derived from an EMBL/GenBank/DDBJ whole genome shotgun (WGS) entry which is preliminary data.</text>
</comment>
<gene>
    <name evidence="2" type="ORF">BN2614_LOCUS4</name>
</gene>
<protein>
    <submittedName>
        <fullName evidence="2">Uncharacterized protein</fullName>
    </submittedName>
</protein>
<evidence type="ECO:0000313" key="3">
    <source>
        <dbReference type="Proteomes" id="UP000269945"/>
    </source>
</evidence>
<name>A0A9X9LU89_GULGU</name>
<dbReference type="Proteomes" id="UP000269945">
    <property type="component" value="Unassembled WGS sequence"/>
</dbReference>
<dbReference type="EMBL" id="CYRY02018136">
    <property type="protein sequence ID" value="VCW96481.1"/>
    <property type="molecule type" value="Genomic_DNA"/>
</dbReference>
<sequence>MASAGNTEFGLSPPPLHVAFGESRLQAGAPGVQAPMGALQPAPQAPSPGPARARLSQRPHSRSHPAVLHPAAAPGLWGPRAPGRAQPPRGLFAAPPGRPGRLGLPAREPAHAPARVPVPPAAAARR</sequence>
<organism evidence="2 3">
    <name type="scientific">Gulo gulo</name>
    <name type="common">Wolverine</name>
    <name type="synonym">Gluton</name>
    <dbReference type="NCBI Taxonomy" id="48420"/>
    <lineage>
        <taxon>Eukaryota</taxon>
        <taxon>Metazoa</taxon>
        <taxon>Chordata</taxon>
        <taxon>Craniata</taxon>
        <taxon>Vertebrata</taxon>
        <taxon>Euteleostomi</taxon>
        <taxon>Mammalia</taxon>
        <taxon>Eutheria</taxon>
        <taxon>Laurasiatheria</taxon>
        <taxon>Carnivora</taxon>
        <taxon>Caniformia</taxon>
        <taxon>Musteloidea</taxon>
        <taxon>Mustelidae</taxon>
        <taxon>Guloninae</taxon>
        <taxon>Gulo</taxon>
    </lineage>
</organism>
<feature type="compositionally biased region" description="Low complexity" evidence="1">
    <location>
        <begin position="78"/>
        <end position="126"/>
    </location>
</feature>
<keyword evidence="3" id="KW-1185">Reference proteome</keyword>
<dbReference type="AlphaFoldDB" id="A0A9X9LU89"/>
<feature type="region of interest" description="Disordered" evidence="1">
    <location>
        <begin position="1"/>
        <end position="126"/>
    </location>
</feature>
<evidence type="ECO:0000256" key="1">
    <source>
        <dbReference type="SAM" id="MobiDB-lite"/>
    </source>
</evidence>
<proteinExistence type="predicted"/>